<evidence type="ECO:0000256" key="2">
    <source>
        <dbReference type="ARBA" id="ARBA00022679"/>
    </source>
</evidence>
<dbReference type="PANTHER" id="PTHR23416:SF23">
    <property type="entry name" value="ACETYLTRANSFERASE C18B11.09C-RELATED"/>
    <property type="match status" value="1"/>
</dbReference>
<dbReference type="GO" id="GO:0008870">
    <property type="term" value="F:galactoside O-acetyltransferase activity"/>
    <property type="evidence" value="ECO:0007669"/>
    <property type="project" value="UniProtKB-EC"/>
</dbReference>
<dbReference type="SUPFAM" id="SSF51161">
    <property type="entry name" value="Trimeric LpxA-like enzymes"/>
    <property type="match status" value="1"/>
</dbReference>
<evidence type="ECO:0000256" key="4">
    <source>
        <dbReference type="ARBA" id="ARBA00023315"/>
    </source>
</evidence>
<gene>
    <name evidence="5" type="primary">lacA_3</name>
    <name evidence="5" type="ORF">ERS852558_02362</name>
</gene>
<dbReference type="Gene3D" id="2.160.10.10">
    <property type="entry name" value="Hexapeptide repeat proteins"/>
    <property type="match status" value="1"/>
</dbReference>
<reference evidence="5 6" key="1">
    <citation type="submission" date="2015-09" db="EMBL/GenBank/DDBJ databases">
        <authorList>
            <consortium name="Pathogen Informatics"/>
        </authorList>
    </citation>
    <scope>NUCLEOTIDE SEQUENCE [LARGE SCALE GENOMIC DNA]</scope>
    <source>
        <strain evidence="5 6">2789STDY5834946</strain>
    </source>
</reference>
<dbReference type="InterPro" id="IPR011004">
    <property type="entry name" value="Trimer_LpxA-like_sf"/>
</dbReference>
<accession>A0A174V367</accession>
<dbReference type="EMBL" id="CZBL01000009">
    <property type="protein sequence ID" value="CUQ26475.1"/>
    <property type="molecule type" value="Genomic_DNA"/>
</dbReference>
<dbReference type="EC" id="2.3.1.18" evidence="5"/>
<dbReference type="Proteomes" id="UP000095725">
    <property type="component" value="Unassembled WGS sequence"/>
</dbReference>
<dbReference type="AlphaFoldDB" id="A0A174V367"/>
<dbReference type="InterPro" id="IPR001451">
    <property type="entry name" value="Hexapep"/>
</dbReference>
<sequence length="218" mass="24172">MNKGIKNINPTLTYRVLHKMKLLNDVQKHGDITFFGLIGFAISTVVKRALFTYSYKGYFLEPLNKKFIRPAIWRLCGCDLGKNVHIGHMVRMDFGNPQRIHIADDVILSNGVTILCHKRDISLYCKGKSALYLPFIYEDVYIGKGCQLGLNVTIMPGVHIGDGAIIGSGALVTKDVPAWSVAVGFPAKVIKTIEECSDKLLTGGVNREVAFPLYWEAA</sequence>
<keyword evidence="4 5" id="KW-0012">Acyltransferase</keyword>
<dbReference type="Pfam" id="PF00132">
    <property type="entry name" value="Hexapep"/>
    <property type="match status" value="1"/>
</dbReference>
<comment type="similarity">
    <text evidence="1">Belongs to the transferase hexapeptide repeat family.</text>
</comment>
<protein>
    <submittedName>
        <fullName evidence="5">Galactoside O-acetyltransferase</fullName>
        <ecNumber evidence="5">2.3.1.18</ecNumber>
    </submittedName>
</protein>
<dbReference type="InterPro" id="IPR051159">
    <property type="entry name" value="Hexapeptide_acetyltransf"/>
</dbReference>
<name>A0A174V367_9BACE</name>
<keyword evidence="3" id="KW-0677">Repeat</keyword>
<dbReference type="InterPro" id="IPR018357">
    <property type="entry name" value="Hexapep_transf_CS"/>
</dbReference>
<proteinExistence type="inferred from homology"/>
<evidence type="ECO:0000256" key="3">
    <source>
        <dbReference type="ARBA" id="ARBA00022737"/>
    </source>
</evidence>
<evidence type="ECO:0000313" key="6">
    <source>
        <dbReference type="Proteomes" id="UP000095725"/>
    </source>
</evidence>
<dbReference type="PANTHER" id="PTHR23416">
    <property type="entry name" value="SIALIC ACID SYNTHASE-RELATED"/>
    <property type="match status" value="1"/>
</dbReference>
<keyword evidence="2 5" id="KW-0808">Transferase</keyword>
<evidence type="ECO:0000256" key="1">
    <source>
        <dbReference type="ARBA" id="ARBA00007274"/>
    </source>
</evidence>
<evidence type="ECO:0000313" key="5">
    <source>
        <dbReference type="EMBL" id="CUQ26475.1"/>
    </source>
</evidence>
<dbReference type="PROSITE" id="PS00101">
    <property type="entry name" value="HEXAPEP_TRANSFERASES"/>
    <property type="match status" value="1"/>
</dbReference>
<dbReference type="CDD" id="cd04647">
    <property type="entry name" value="LbH_MAT_like"/>
    <property type="match status" value="1"/>
</dbReference>
<organism evidence="5 6">
    <name type="scientific">Bacteroides caccae</name>
    <dbReference type="NCBI Taxonomy" id="47678"/>
    <lineage>
        <taxon>Bacteria</taxon>
        <taxon>Pseudomonadati</taxon>
        <taxon>Bacteroidota</taxon>
        <taxon>Bacteroidia</taxon>
        <taxon>Bacteroidales</taxon>
        <taxon>Bacteroidaceae</taxon>
        <taxon>Bacteroides</taxon>
    </lineage>
</organism>